<comment type="caution">
    <text evidence="2">The sequence shown here is derived from an EMBL/GenBank/DDBJ whole genome shotgun (WGS) entry which is preliminary data.</text>
</comment>
<accession>A0ABV6L0Y3</accession>
<dbReference type="Pfam" id="PF14200">
    <property type="entry name" value="RicinB_lectin_2"/>
    <property type="match status" value="2"/>
</dbReference>
<dbReference type="CDD" id="cd11576">
    <property type="entry name" value="GH99_GH71_like_2"/>
    <property type="match status" value="1"/>
</dbReference>
<evidence type="ECO:0000313" key="3">
    <source>
        <dbReference type="Proteomes" id="UP001589828"/>
    </source>
</evidence>
<reference evidence="2 3" key="1">
    <citation type="submission" date="2024-09" db="EMBL/GenBank/DDBJ databases">
        <authorList>
            <person name="Sun Q."/>
            <person name="Mori K."/>
        </authorList>
    </citation>
    <scope>NUCLEOTIDE SEQUENCE [LARGE SCALE GENOMIC DNA]</scope>
    <source>
        <strain evidence="2 3">NCAIM B.02415</strain>
    </source>
</reference>
<dbReference type="Gene3D" id="2.80.10.50">
    <property type="match status" value="3"/>
</dbReference>
<dbReference type="SMART" id="SM00458">
    <property type="entry name" value="RICIN"/>
    <property type="match status" value="1"/>
</dbReference>
<dbReference type="PROSITE" id="PS50231">
    <property type="entry name" value="RICIN_B_LECTIN"/>
    <property type="match status" value="1"/>
</dbReference>
<evidence type="ECO:0000259" key="1">
    <source>
        <dbReference type="SMART" id="SM00458"/>
    </source>
</evidence>
<dbReference type="Proteomes" id="UP001589828">
    <property type="component" value="Unassembled WGS sequence"/>
</dbReference>
<dbReference type="EMBL" id="JBHLTS010000004">
    <property type="protein sequence ID" value="MFC0513024.1"/>
    <property type="molecule type" value="Genomic_DNA"/>
</dbReference>
<name>A0ABV6L0Y3_9SPHI</name>
<organism evidence="2 3">
    <name type="scientific">Mucilaginibacter angelicae</name>
    <dbReference type="NCBI Taxonomy" id="869718"/>
    <lineage>
        <taxon>Bacteria</taxon>
        <taxon>Pseudomonadati</taxon>
        <taxon>Bacteroidota</taxon>
        <taxon>Sphingobacteriia</taxon>
        <taxon>Sphingobacteriales</taxon>
        <taxon>Sphingobacteriaceae</taxon>
        <taxon>Mucilaginibacter</taxon>
    </lineage>
</organism>
<protein>
    <submittedName>
        <fullName evidence="2">RICIN domain-containing protein</fullName>
    </submittedName>
</protein>
<dbReference type="Gene3D" id="3.20.20.80">
    <property type="entry name" value="Glycosidases"/>
    <property type="match status" value="1"/>
</dbReference>
<sequence length="583" mass="63076">MRKFDLLCLAVTVLVTGCAKKELLGTNPESSSSTKNELRLKVNGSPAGDVVGKLTVGYQGWFAAPGDGSPQNNWVHWAGHSTPAPGNQGFELWPDVREYTTTFQTGYANLGNGQPAKLFSSYTTQTVNKHFEWMQTYGIDCAALQRFGGPTYDDASIKAHNDGMSLKVKTAAETYGRKFYIMYDVSGWQNMQSVIKSDWTNTIVGTLNLLSSPAYAKQNGKPVVCIFGMGYLSAPVPGPGDPTACLDVINWFKSQGCYVIGSVPMDWRNPNNVFSRNNFASVYNAFDMLAPWAVGAEVNSTYQPWIQGDYDYCEAHGIDYQPIAYPGFAWSNWKGGAQNAIPRMHGDFMWSQASVMKTVGAKSLYIAMFDEYDEGTAIAKAAENASMKPTNQYFLTLDADGVAVSSDFYLRLAQDAGKLIKGQIPPQAIHPTPHIIGGAGPIPNGTYKIVNRNSGLAVDAQAQLTANGTAIDQWTYNGGGNQKWVLTSLGGNIYSIVGVQSNRALDVTGQSVANGALIQLYDNNGGPNQKWEITPTSGGYYTVKGVQSGKVLDVPAQSTTAGVQLDQWQSDGGTNQQWAFQAP</sequence>
<keyword evidence="3" id="KW-1185">Reference proteome</keyword>
<gene>
    <name evidence="2" type="ORF">ACFFGT_02395</name>
</gene>
<dbReference type="SUPFAM" id="SSF50370">
    <property type="entry name" value="Ricin B-like lectins"/>
    <property type="match status" value="1"/>
</dbReference>
<feature type="domain" description="Ricin B lectin" evidence="1">
    <location>
        <begin position="444"/>
        <end position="581"/>
    </location>
</feature>
<dbReference type="CDD" id="cd00161">
    <property type="entry name" value="beta-trefoil_Ricin-like"/>
    <property type="match status" value="1"/>
</dbReference>
<dbReference type="InterPro" id="IPR035992">
    <property type="entry name" value="Ricin_B-like_lectins"/>
</dbReference>
<dbReference type="PROSITE" id="PS51257">
    <property type="entry name" value="PROKAR_LIPOPROTEIN"/>
    <property type="match status" value="1"/>
</dbReference>
<evidence type="ECO:0000313" key="2">
    <source>
        <dbReference type="EMBL" id="MFC0513024.1"/>
    </source>
</evidence>
<dbReference type="RefSeq" id="WP_377020897.1">
    <property type="nucleotide sequence ID" value="NZ_JBHLTS010000004.1"/>
</dbReference>
<proteinExistence type="predicted"/>
<dbReference type="InterPro" id="IPR000772">
    <property type="entry name" value="Ricin_B_lectin"/>
</dbReference>